<evidence type="ECO:0000313" key="2">
    <source>
        <dbReference type="Proteomes" id="UP001431429"/>
    </source>
</evidence>
<dbReference type="InterPro" id="IPR043131">
    <property type="entry name" value="BCAT-like_N"/>
</dbReference>
<dbReference type="InterPro" id="IPR043132">
    <property type="entry name" value="BCAT-like_C"/>
</dbReference>
<proteinExistence type="predicted"/>
<evidence type="ECO:0000313" key="1">
    <source>
        <dbReference type="EMBL" id="MCM2394082.1"/>
    </source>
</evidence>
<accession>A0ABT0V086</accession>
<organism evidence="1 2">
    <name type="scientific">Streptomyces albipurpureus</name>
    <dbReference type="NCBI Taxonomy" id="2897419"/>
    <lineage>
        <taxon>Bacteria</taxon>
        <taxon>Bacillati</taxon>
        <taxon>Actinomycetota</taxon>
        <taxon>Actinomycetes</taxon>
        <taxon>Kitasatosporales</taxon>
        <taxon>Streptomycetaceae</taxon>
        <taxon>Streptomyces</taxon>
    </lineage>
</organism>
<dbReference type="EMBL" id="JAMQAW010000099">
    <property type="protein sequence ID" value="MCM2394082.1"/>
    <property type="molecule type" value="Genomic_DNA"/>
</dbReference>
<name>A0ABT0V086_9ACTN</name>
<dbReference type="NCBIfam" id="NF006734">
    <property type="entry name" value="PRK09266.1"/>
    <property type="match status" value="1"/>
</dbReference>
<dbReference type="InterPro" id="IPR001544">
    <property type="entry name" value="Aminotrans_IV"/>
</dbReference>
<comment type="caution">
    <text evidence="1">The sequence shown here is derived from an EMBL/GenBank/DDBJ whole genome shotgun (WGS) entry which is preliminary data.</text>
</comment>
<dbReference type="GO" id="GO:0008483">
    <property type="term" value="F:transaminase activity"/>
    <property type="evidence" value="ECO:0007669"/>
    <property type="project" value="UniProtKB-KW"/>
</dbReference>
<dbReference type="SUPFAM" id="SSF56752">
    <property type="entry name" value="D-aminoacid aminotransferase-like PLP-dependent enzymes"/>
    <property type="match status" value="1"/>
</dbReference>
<keyword evidence="1" id="KW-0808">Transferase</keyword>
<dbReference type="Gene3D" id="3.20.10.10">
    <property type="entry name" value="D-amino Acid Aminotransferase, subunit A, domain 2"/>
    <property type="match status" value="1"/>
</dbReference>
<gene>
    <name evidence="1" type="ORF">NBG84_38430</name>
</gene>
<reference evidence="1" key="1">
    <citation type="submission" date="2022-06" db="EMBL/GenBank/DDBJ databases">
        <title>Genome public.</title>
        <authorList>
            <person name="Sun Q."/>
        </authorList>
    </citation>
    <scope>NUCLEOTIDE SEQUENCE</scope>
    <source>
        <strain evidence="1">CWNU-1</strain>
    </source>
</reference>
<dbReference type="Pfam" id="PF01063">
    <property type="entry name" value="Aminotran_4"/>
    <property type="match status" value="1"/>
</dbReference>
<protein>
    <submittedName>
        <fullName evidence="1">Aminotransferase class IV family protein</fullName>
    </submittedName>
</protein>
<dbReference type="InterPro" id="IPR036038">
    <property type="entry name" value="Aminotransferase-like"/>
</dbReference>
<keyword evidence="2" id="KW-1185">Reference proteome</keyword>
<dbReference type="RefSeq" id="WP_250924365.1">
    <property type="nucleotide sequence ID" value="NZ_JAMQAW010000099.1"/>
</dbReference>
<sequence>MSSFVVHRDGRAVTAEDLAPLVFAGHAHFTALQVRDGRVRGLDLHLERLRAASVEMFGRALPDDRVLSHLRTAVAAGPADLSLTATVYSPVGEFTVAPPEMEPRMLIRTGPAASGPAGPLALATVTHERFLPSVKHVGEAAKTHLLRRAVAEGFDDAAFVDRRGRLSEASIWNLAFWDGDAVVWPVAGMLHGTMMGIVRRQLERAGVPQHNREVTPADLPDLAGAVVMNSWTPAIAVHRIGPHPLPQAPAFVQLLHRAHQAEPLTLP</sequence>
<keyword evidence="1" id="KW-0032">Aminotransferase</keyword>
<dbReference type="Proteomes" id="UP001431429">
    <property type="component" value="Unassembled WGS sequence"/>
</dbReference>
<dbReference type="Gene3D" id="3.30.470.10">
    <property type="match status" value="1"/>
</dbReference>